<dbReference type="InterPro" id="IPR019449">
    <property type="entry name" value="FMP27_WPPW_RBG"/>
</dbReference>
<feature type="compositionally biased region" description="Basic and acidic residues" evidence="1">
    <location>
        <begin position="478"/>
        <end position="490"/>
    </location>
</feature>
<dbReference type="InterPro" id="IPR019441">
    <property type="entry name" value="FMP27/BLTP2/Hobbit_GFWDK_RBG"/>
</dbReference>
<dbReference type="VEuPathDB" id="FungiDB:CJJ07_003359"/>
<keyword evidence="2" id="KW-0472">Membrane</keyword>
<evidence type="ECO:0000256" key="1">
    <source>
        <dbReference type="SAM" id="MobiDB-lite"/>
    </source>
</evidence>
<protein>
    <recommendedName>
        <fullName evidence="8">FMP27 GFWDK domain-containing protein</fullName>
    </recommendedName>
</protein>
<accession>A0A0L0P085</accession>
<feature type="domain" description="FMP27 SW motif-containing RBG unit" evidence="4">
    <location>
        <begin position="1081"/>
        <end position="1182"/>
    </location>
</feature>
<dbReference type="PANTHER" id="PTHR15678:SF15">
    <property type="entry name" value="PROTEIN FMP27, MITOCHONDRIAL"/>
    <property type="match status" value="1"/>
</dbReference>
<evidence type="ECO:0000259" key="5">
    <source>
        <dbReference type="SMART" id="SM01216"/>
    </source>
</evidence>
<dbReference type="VEuPathDB" id="FungiDB:CJI97_005466"/>
<evidence type="ECO:0000256" key="2">
    <source>
        <dbReference type="SAM" id="Phobius"/>
    </source>
</evidence>
<feature type="region of interest" description="Disordered" evidence="1">
    <location>
        <begin position="2352"/>
        <end position="2387"/>
    </location>
</feature>
<evidence type="ECO:0000259" key="4">
    <source>
        <dbReference type="SMART" id="SM01215"/>
    </source>
</evidence>
<dbReference type="PANTHER" id="PTHR15678">
    <property type="entry name" value="ANTIGEN MLAA-22-RELATED"/>
    <property type="match status" value="1"/>
</dbReference>
<keyword evidence="2" id="KW-1133">Transmembrane helix</keyword>
<keyword evidence="2" id="KW-0812">Transmembrane</keyword>
<feature type="compositionally biased region" description="Basic and acidic residues" evidence="1">
    <location>
        <begin position="2066"/>
        <end position="2075"/>
    </location>
</feature>
<evidence type="ECO:0000313" key="6">
    <source>
        <dbReference type="EMBL" id="KND99385.1"/>
    </source>
</evidence>
<dbReference type="EMBL" id="LGST01000023">
    <property type="protein sequence ID" value="KND99385.1"/>
    <property type="molecule type" value="Genomic_DNA"/>
</dbReference>
<dbReference type="InterPro" id="IPR019415">
    <property type="entry name" value="FMP27_SW_RBG"/>
</dbReference>
<dbReference type="SMART" id="SM01216">
    <property type="entry name" value="Fmp27_WPPW"/>
    <property type="match status" value="1"/>
</dbReference>
<dbReference type="SMART" id="SM01214">
    <property type="entry name" value="Fmp27_GFWDK"/>
    <property type="match status" value="1"/>
</dbReference>
<reference evidence="7" key="1">
    <citation type="journal article" date="2015" name="BMC Genomics">
        <title>Draft genome of a commonly misdiagnosed multidrug resistant pathogen Candida auris.</title>
        <authorList>
            <person name="Chatterjee S."/>
            <person name="Alampalli S.V."/>
            <person name="Nageshan R.K."/>
            <person name="Chettiar S.T."/>
            <person name="Joshi S."/>
            <person name="Tatu U.S."/>
        </authorList>
    </citation>
    <scope>NUCLEOTIDE SEQUENCE [LARGE SCALE GENOMIC DNA]</scope>
    <source>
        <strain evidence="7">6684</strain>
    </source>
</reference>
<feature type="transmembrane region" description="Helical" evidence="2">
    <location>
        <begin position="6"/>
        <end position="25"/>
    </location>
</feature>
<dbReference type="VEuPathDB" id="FungiDB:CJJ09_003972"/>
<comment type="caution">
    <text evidence="6">The sequence shown here is derived from an EMBL/GenBank/DDBJ whole genome shotgun (WGS) entry which is preliminary data.</text>
</comment>
<dbReference type="VEuPathDB" id="FungiDB:CJI96_0004168"/>
<name>A0A0L0P085_CANAR</name>
<dbReference type="InterPro" id="IPR045167">
    <property type="entry name" value="Hobbit"/>
</dbReference>
<dbReference type="VEuPathDB" id="FungiDB:B9J08_005383"/>
<dbReference type="Pfam" id="PF10344">
    <property type="entry name" value="Hobbit"/>
    <property type="match status" value="1"/>
</dbReference>
<sequence>MHSLVHWAGVAACVWVAGWLLVYWLTGSWLGYISINNGVSFNHVCLKLSRLKVYAASVRFRLWGNSKRMIITDLRVEILPNQDNGKTKRTTLQSKGSPLDSSEPISIFPRRFHWFFRFLLWHFPTVDVELKLSQLVLSRDLVELERAHLVLKKQTNAHRKKSLYLALDVACQNILSSPQLAASKVPPLSMGTINVQAKTTVSPSDGVVNDTIVQLFLDNLEVGAFQILRHLFQEDKEDAPSPATESKAISREQQLQKSVDKLTRIHQRISLTFKEVSFNISNSRILGIPCIPTSSTCDLEEYFSHVDPSLSFTISVKSLAVQASHLANTAAGFMALFNNKLDRPIHLTTSAVLLQMFFVTRKFDETTKLWHSDVDEFLNIPNLGFSLKTNFLDHLAKGYGFKDCTMELYSSVSNPVLDLSVSQIALLSYNRILAQKVMILRKLAKTQHQRTPSVGTPPGDDLDDQSRSNSDSSPETPVAHRFDTPYDSTKHPPTTLLDKAVSLLNEYYPQIGIKITVEQPQYVIRLDGEQVKLVDISYSLMYFHLLTTAKNDYDANCHVLHPCLKFSRKVDVPRADENPRISEEVIGCNNAELRFHVLKNLRLKVSGLVENTFVNLGKPDVLNGLNEIITSVTKITFLNLRNGSVNQFLNNRLVENFGSEPSKKSHRSKNDKRFTMSKFYRTLPSWFVSAKFEVNGLQAVLGSTSPLLPPELIAELSKKSTAFMTDSEQLIELKILHHHMEIINEDVSLMKNRHEYSSSESLETLALSTEGSLFWKVLAGLRGLSLHAKKKATRSSPLLTVNEFGASIAALRLDEGNEMIVDSKIDEIGGSVDRKKVFTILGLIHLILQTIVFPVKEIKAEIRKDLEQFQRHERRGSFVEEGGVVRFQFSLGKINYLAKLSDEFKLRLQAFGANFTSRNNVFDSNVNFIRLLADSPHHKNLWCRLACVDSITIKLNDPQEDENIMIYSSHVRFFQPNSFVVYKLFDNISIFMKIIKHLVKCLNSEKKSTVVFPTESPPLKVPNVRFCATNLTYLMEDDPFEVELGLQFQLGLVEQRKRMDMLSALEEKVKQMKLTEEEFDQALCRVRSTISDLWIRKVRAYKDSLTREIEENNRYIVGNELDIPESDNDRIVGYPFVPPLLKIVMSDLDILIKSPEFPISEISQYIHDVGQGVPKDTKYNLMLPTYIDMHVNELRMHLRDYPLPLLHLPRALDAKGRGRALMMKGHLVIGEALCLEKEHLRQMEVQLSDPSSDLNNDLHKYDHLTINKSLSSVKIYTDMDVQFDSNGPCRFVWGQAYQFGIQQVMLNFDSFSKPPVDPSNKLGFWDKLRMLLHGKFSIRAQGSTQVEVAFKGGRDPYDLFPQSAGFILSFKDEVIWRINHHDDSLRFFDILAKTVSWYVPNYLAAPLMSWTRDSSKSIFLPDFHQMINTVHGYYLLRTRSHPTSEDAENPNINIEEKMAIQLSGGIRYVVGFLLQRQSSDGGVTNDCVPHYDIVPFNPEYTSEDHDTYKYFRSIKLHMTMSLAAHTDDSYNTIHLSPGTFNIFFKWWSMFQGNMMLPIRKGIVFGEKKASPKFSQHLFLNKFLFNVRNLFISHIYRGDYFDQDEDYVECFGLRARVKDFTVDLHQEKEERISLHKSSGKEIKALKMIMKLGEVSLSEIDMRLMHAKIFKDVYHPGLKKHGHCKVKIFDNNRQWFDPRDFHEAFISKRVETFKLVEVHPMAYSERFSYIKDTTNISPGRKDESDRTHDCKLNMQDIHSPQINVLKRRLADLELVSPRDRDSDIKRRISALKVFIRKVNEEKEHTSRRQSVQENVKKKEHFQNRFIVTSMLFKWNVKIRDIFIKYLLFAQMKAKSRKLLSYEFVSMLEKIVNNEDGRSDRFSIVSSSVGGESVRDRKLSQTLMGVGSSQERLDNFDAILRDVAGDEKIAEDYKIEVIGVQIQFHTEEVMDTVSILSAPLLELKILSVLPKSDNPLVINTTVPERRHGVLLHEASVSVLERKDVEHGHSILEANPYGSISNWPPWLGAETCKDSSLINKTFLPIERMSVMITYDKVMSVNEDKSEDEIERNADNKTLEEQADSSQNKLRVDIPKVMITSTSKQYLALYATALNLFHYSDPLTSQLKEKLSKLNFQTEFEDYHAMHQRLVNLHCYLMTLGTLLRGYGYRHEYLENEELNQFLFLNSELDDTINEIMFTVEALLMRDAFNDSSRQTVADWIIGTDEIVLHMLQDDKQPILDLRIEGGTCKRVLMDDNSNDNRVQIKNIQGNNLVRGAPYKRFVEPVYPPDEDDLITVDWSMQKPIGGIKIIENFEIKSRPLKIRVDEVTGRQLMQFIFQTDKESEIEKSTLIKMNNDLKNKDDKDEKEDDEANKENNEDIDDDALSEQASLTSTTAISEKDTRLAVSRTKTKTVKKKSSMKESSFSSGDMGDFEEDVGKMIERSKKYFSVTNMNFQPFEVMISLKLKRGFRRLLNVTDFTLQLPGFHVEKELLSMLDVVEMMKSMLIKSLFSHSGQLLKNMMKTSRHNRKKDRYLRKEAERIQTQTKDGTHVSGYQIQDNLGSDIPYKTTEELVQGQVRA</sequence>
<feature type="domain" description="FMP27/BLTP2/Hobbit GFWDK motif-containing RBG unit" evidence="3">
    <location>
        <begin position="1200"/>
        <end position="1359"/>
    </location>
</feature>
<feature type="compositionally biased region" description="Acidic residues" evidence="1">
    <location>
        <begin position="2360"/>
        <end position="2380"/>
    </location>
</feature>
<evidence type="ECO:0000313" key="7">
    <source>
        <dbReference type="Proteomes" id="UP000037122"/>
    </source>
</evidence>
<gene>
    <name evidence="6" type="ORF">QG37_03517</name>
</gene>
<feature type="region of interest" description="Disordered" evidence="1">
    <location>
        <begin position="2059"/>
        <end position="2081"/>
    </location>
</feature>
<feature type="domain" description="FMP27 WPPW motif-containing RBG unit" evidence="5">
    <location>
        <begin position="1611"/>
        <end position="2028"/>
    </location>
</feature>
<evidence type="ECO:0000259" key="3">
    <source>
        <dbReference type="SMART" id="SM01214"/>
    </source>
</evidence>
<evidence type="ECO:0008006" key="8">
    <source>
        <dbReference type="Google" id="ProtNLM"/>
    </source>
</evidence>
<dbReference type="Proteomes" id="UP000037122">
    <property type="component" value="Unassembled WGS sequence"/>
</dbReference>
<feature type="region of interest" description="Disordered" evidence="1">
    <location>
        <begin position="448"/>
        <end position="493"/>
    </location>
</feature>
<dbReference type="SMART" id="SM01215">
    <property type="entry name" value="Fmp27_SW"/>
    <property type="match status" value="1"/>
</dbReference>
<dbReference type="VEuPathDB" id="FungiDB:QG37_03517"/>
<organism evidence="6 7">
    <name type="scientific">Candidozyma auris</name>
    <name type="common">Yeast</name>
    <name type="synonym">Candida auris</name>
    <dbReference type="NCBI Taxonomy" id="498019"/>
    <lineage>
        <taxon>Eukaryota</taxon>
        <taxon>Fungi</taxon>
        <taxon>Dikarya</taxon>
        <taxon>Ascomycota</taxon>
        <taxon>Saccharomycotina</taxon>
        <taxon>Pichiomycetes</taxon>
        <taxon>Metschnikowiaceae</taxon>
        <taxon>Candidozyma</taxon>
    </lineage>
</organism>
<proteinExistence type="predicted"/>